<accession>A0ACB8E1Y6</accession>
<protein>
    <submittedName>
        <fullName evidence="1">Uncharacterized protein</fullName>
    </submittedName>
</protein>
<sequence length="242" mass="25779">MPATKLKTVQMFGARKRAMQFVRASNVRSSAASADCVDASSGGTVLSVVASRDSDSLSVPGATSTPSVSEIAGPSSCSELVPSSVSGLSTIHLRTRFLTKQEIDANAKRRDAVSTELGSMPATRTKFELMEPALTPAVATTSEGINFSLVQMDGFNSLFGCTFSPTTALDAKQGPNLEMQHDSWHQHICQKNTDAKSGSMEVEAGLTLFKRSISKHGLRYTTLVSDGDSRTFSGREVDYATL</sequence>
<evidence type="ECO:0000313" key="2">
    <source>
        <dbReference type="Proteomes" id="UP000821865"/>
    </source>
</evidence>
<dbReference type="EMBL" id="CM023470">
    <property type="protein sequence ID" value="KAH7980907.1"/>
    <property type="molecule type" value="Genomic_DNA"/>
</dbReference>
<name>A0ACB8E1Y6_DERSI</name>
<keyword evidence="2" id="KW-1185">Reference proteome</keyword>
<gene>
    <name evidence="1" type="ORF">HPB49_020046</name>
</gene>
<comment type="caution">
    <text evidence="1">The sequence shown here is derived from an EMBL/GenBank/DDBJ whole genome shotgun (WGS) entry which is preliminary data.</text>
</comment>
<dbReference type="Proteomes" id="UP000821865">
    <property type="component" value="Chromosome 1"/>
</dbReference>
<proteinExistence type="predicted"/>
<reference evidence="1" key="1">
    <citation type="submission" date="2020-05" db="EMBL/GenBank/DDBJ databases">
        <title>Large-scale comparative analyses of tick genomes elucidate their genetic diversity and vector capacities.</title>
        <authorList>
            <person name="Jia N."/>
            <person name="Wang J."/>
            <person name="Shi W."/>
            <person name="Du L."/>
            <person name="Sun Y."/>
            <person name="Zhan W."/>
            <person name="Jiang J."/>
            <person name="Wang Q."/>
            <person name="Zhang B."/>
            <person name="Ji P."/>
            <person name="Sakyi L.B."/>
            <person name="Cui X."/>
            <person name="Yuan T."/>
            <person name="Jiang B."/>
            <person name="Yang W."/>
            <person name="Lam T.T.-Y."/>
            <person name="Chang Q."/>
            <person name="Ding S."/>
            <person name="Wang X."/>
            <person name="Zhu J."/>
            <person name="Ruan X."/>
            <person name="Zhao L."/>
            <person name="Wei J."/>
            <person name="Que T."/>
            <person name="Du C."/>
            <person name="Cheng J."/>
            <person name="Dai P."/>
            <person name="Han X."/>
            <person name="Huang E."/>
            <person name="Gao Y."/>
            <person name="Liu J."/>
            <person name="Shao H."/>
            <person name="Ye R."/>
            <person name="Li L."/>
            <person name="Wei W."/>
            <person name="Wang X."/>
            <person name="Wang C."/>
            <person name="Yang T."/>
            <person name="Huo Q."/>
            <person name="Li W."/>
            <person name="Guo W."/>
            <person name="Chen H."/>
            <person name="Zhou L."/>
            <person name="Ni X."/>
            <person name="Tian J."/>
            <person name="Zhou Y."/>
            <person name="Sheng Y."/>
            <person name="Liu T."/>
            <person name="Pan Y."/>
            <person name="Xia L."/>
            <person name="Li J."/>
            <person name="Zhao F."/>
            <person name="Cao W."/>
        </authorList>
    </citation>
    <scope>NUCLEOTIDE SEQUENCE</scope>
    <source>
        <strain evidence="1">Dsil-2018</strain>
    </source>
</reference>
<organism evidence="1 2">
    <name type="scientific">Dermacentor silvarum</name>
    <name type="common">Tick</name>
    <dbReference type="NCBI Taxonomy" id="543639"/>
    <lineage>
        <taxon>Eukaryota</taxon>
        <taxon>Metazoa</taxon>
        <taxon>Ecdysozoa</taxon>
        <taxon>Arthropoda</taxon>
        <taxon>Chelicerata</taxon>
        <taxon>Arachnida</taxon>
        <taxon>Acari</taxon>
        <taxon>Parasitiformes</taxon>
        <taxon>Ixodida</taxon>
        <taxon>Ixodoidea</taxon>
        <taxon>Ixodidae</taxon>
        <taxon>Rhipicephalinae</taxon>
        <taxon>Dermacentor</taxon>
    </lineage>
</organism>
<evidence type="ECO:0000313" key="1">
    <source>
        <dbReference type="EMBL" id="KAH7980907.1"/>
    </source>
</evidence>